<dbReference type="InterPro" id="IPR043128">
    <property type="entry name" value="Rev_trsase/Diguanyl_cyclase"/>
</dbReference>
<dbReference type="SUPFAM" id="SSF56672">
    <property type="entry name" value="DNA/RNA polymerases"/>
    <property type="match status" value="1"/>
</dbReference>
<sequence>MLYDSTKEEVLTALKRMGRRKAVGPDDIPIEVWKCLGDEGLGWLTMLFNTILKTGNMPNQGIKLLSHTMKLWERVIETRLRRETQVTANQFGFMPGRSTTEAIHILRRLMEKYREKRKDLHMRYIEVIKDTYANAKTSVRAPVGDTDLFSVEVGLHQGSALSPFLFAVILDELSRSIQAHIPWCMLFADDIVLVAETKEELNVRLEEWRTTLEQRGLRISRTKTEYLHCQFSGAKEVDEDDQVTIGDQEVPKTTKFKYLGSFIQGDGDVDSDVAHWVQAGWKKWRATTTIICDKKFPEKLKGNFYRVAIRPAMMYSTDCWPIKKNQARKLETAEMRMLRWMCGHTRLDRIRNEVFREKLQVANISEKIREGRLRWFGHVKRRSQLAPVRKVVLLTVEGKRGRGRPRGLLRSSLSILLVDRGKVCLYLSPPRPHSK</sequence>
<protein>
    <recommendedName>
        <fullName evidence="1">Reverse transcriptase domain-containing protein</fullName>
    </recommendedName>
</protein>
<dbReference type="PANTHER" id="PTHR46238">
    <property type="entry name" value="REVERSE TRANSCRIPTASE DOMAIN-CONTAINING PROTEIN"/>
    <property type="match status" value="1"/>
</dbReference>
<comment type="caution">
    <text evidence="2">The sequence shown here is derived from an EMBL/GenBank/DDBJ whole genome shotgun (WGS) entry which is preliminary data.</text>
</comment>
<keyword evidence="3" id="KW-1185">Reference proteome</keyword>
<dbReference type="PANTHER" id="PTHR46238:SF8">
    <property type="entry name" value="ENDONUCLEASE_EXONUCLEASE_PHOSPHATASE DOMAIN-CONTAINING PROTEIN"/>
    <property type="match status" value="1"/>
</dbReference>
<proteinExistence type="predicted"/>
<organism evidence="2 3">
    <name type="scientific">Mikania micrantha</name>
    <name type="common">bitter vine</name>
    <dbReference type="NCBI Taxonomy" id="192012"/>
    <lineage>
        <taxon>Eukaryota</taxon>
        <taxon>Viridiplantae</taxon>
        <taxon>Streptophyta</taxon>
        <taxon>Embryophyta</taxon>
        <taxon>Tracheophyta</taxon>
        <taxon>Spermatophyta</taxon>
        <taxon>Magnoliopsida</taxon>
        <taxon>eudicotyledons</taxon>
        <taxon>Gunneridae</taxon>
        <taxon>Pentapetalae</taxon>
        <taxon>asterids</taxon>
        <taxon>campanulids</taxon>
        <taxon>Asterales</taxon>
        <taxon>Asteraceae</taxon>
        <taxon>Asteroideae</taxon>
        <taxon>Heliantheae alliance</taxon>
        <taxon>Eupatorieae</taxon>
        <taxon>Mikania</taxon>
    </lineage>
</organism>
<dbReference type="PROSITE" id="PS50878">
    <property type="entry name" value="RT_POL"/>
    <property type="match status" value="1"/>
</dbReference>
<dbReference type="Proteomes" id="UP000326396">
    <property type="component" value="Linkage Group LG11"/>
</dbReference>
<dbReference type="CDD" id="cd01650">
    <property type="entry name" value="RT_nLTR_like"/>
    <property type="match status" value="1"/>
</dbReference>
<dbReference type="InterPro" id="IPR000477">
    <property type="entry name" value="RT_dom"/>
</dbReference>
<feature type="domain" description="Reverse transcriptase" evidence="1">
    <location>
        <begin position="32"/>
        <end position="263"/>
    </location>
</feature>
<evidence type="ECO:0000259" key="1">
    <source>
        <dbReference type="PROSITE" id="PS50878"/>
    </source>
</evidence>
<reference evidence="2 3" key="1">
    <citation type="submission" date="2019-05" db="EMBL/GenBank/DDBJ databases">
        <title>Mikania micrantha, genome provides insights into the molecular mechanism of rapid growth.</title>
        <authorList>
            <person name="Liu B."/>
        </authorList>
    </citation>
    <scope>NUCLEOTIDE SEQUENCE [LARGE SCALE GENOMIC DNA]</scope>
    <source>
        <strain evidence="2">NLD-2019</strain>
        <tissue evidence="2">Leaf</tissue>
    </source>
</reference>
<gene>
    <name evidence="2" type="ORF">E3N88_06805</name>
</gene>
<accession>A0A5N6PSM7</accession>
<evidence type="ECO:0000313" key="2">
    <source>
        <dbReference type="EMBL" id="KAD6795909.1"/>
    </source>
</evidence>
<dbReference type="AlphaFoldDB" id="A0A5N6PSM7"/>
<dbReference type="Pfam" id="PF00078">
    <property type="entry name" value="RVT_1"/>
    <property type="match status" value="1"/>
</dbReference>
<dbReference type="InterPro" id="IPR043502">
    <property type="entry name" value="DNA/RNA_pol_sf"/>
</dbReference>
<dbReference type="Gene3D" id="3.30.70.270">
    <property type="match status" value="1"/>
</dbReference>
<dbReference type="EMBL" id="SZYD01000003">
    <property type="protein sequence ID" value="KAD6795909.1"/>
    <property type="molecule type" value="Genomic_DNA"/>
</dbReference>
<dbReference type="OrthoDB" id="1706699at2759"/>
<evidence type="ECO:0000313" key="3">
    <source>
        <dbReference type="Proteomes" id="UP000326396"/>
    </source>
</evidence>
<name>A0A5N6PSM7_9ASTR</name>